<proteinExistence type="predicted"/>
<name>A0A1F7U5X9_9BACT</name>
<accession>A0A1F7U5X9</accession>
<dbReference type="EMBL" id="MGEA01000052">
    <property type="protein sequence ID" value="OGL73659.1"/>
    <property type="molecule type" value="Genomic_DNA"/>
</dbReference>
<protein>
    <submittedName>
        <fullName evidence="1">Uncharacterized protein</fullName>
    </submittedName>
</protein>
<organism evidence="1 2">
    <name type="scientific">Candidatus Uhrbacteria bacterium RIFCSPHIGHO2_02_FULL_60_10</name>
    <dbReference type="NCBI Taxonomy" id="1802392"/>
    <lineage>
        <taxon>Bacteria</taxon>
        <taxon>Candidatus Uhriibacteriota</taxon>
    </lineage>
</organism>
<sequence>MKVEDRIIAKLNEHDGKLSKMLETQDRMLATQDKLIEKVIEIDEKIDTLATKDAVADFEGRMVSMLDTHTKMLENLDHERLAMISRIERVDGNISDVKRTLSQ</sequence>
<dbReference type="Proteomes" id="UP000177088">
    <property type="component" value="Unassembled WGS sequence"/>
</dbReference>
<dbReference type="AlphaFoldDB" id="A0A1F7U5X9"/>
<evidence type="ECO:0000313" key="2">
    <source>
        <dbReference type="Proteomes" id="UP000177088"/>
    </source>
</evidence>
<evidence type="ECO:0000313" key="1">
    <source>
        <dbReference type="EMBL" id="OGL73659.1"/>
    </source>
</evidence>
<comment type="caution">
    <text evidence="1">The sequence shown here is derived from an EMBL/GenBank/DDBJ whole genome shotgun (WGS) entry which is preliminary data.</text>
</comment>
<gene>
    <name evidence="1" type="ORF">A3C96_02170</name>
</gene>
<reference evidence="1 2" key="1">
    <citation type="journal article" date="2016" name="Nat. Commun.">
        <title>Thousands of microbial genomes shed light on interconnected biogeochemical processes in an aquifer system.</title>
        <authorList>
            <person name="Anantharaman K."/>
            <person name="Brown C.T."/>
            <person name="Hug L.A."/>
            <person name="Sharon I."/>
            <person name="Castelle C.J."/>
            <person name="Probst A.J."/>
            <person name="Thomas B.C."/>
            <person name="Singh A."/>
            <person name="Wilkins M.J."/>
            <person name="Karaoz U."/>
            <person name="Brodie E.L."/>
            <person name="Williams K.H."/>
            <person name="Hubbard S.S."/>
            <person name="Banfield J.F."/>
        </authorList>
    </citation>
    <scope>NUCLEOTIDE SEQUENCE [LARGE SCALE GENOMIC DNA]</scope>
</reference>